<dbReference type="InterPro" id="IPR010982">
    <property type="entry name" value="Lambda_DNA-bd_dom_sf"/>
</dbReference>
<organism evidence="2 3">
    <name type="scientific">Blautia obeum</name>
    <dbReference type="NCBI Taxonomy" id="40520"/>
    <lineage>
        <taxon>Bacteria</taxon>
        <taxon>Bacillati</taxon>
        <taxon>Bacillota</taxon>
        <taxon>Clostridia</taxon>
        <taxon>Lachnospirales</taxon>
        <taxon>Lachnospiraceae</taxon>
        <taxon>Blautia</taxon>
    </lineage>
</organism>
<feature type="domain" description="HTH cro/C1-type" evidence="1">
    <location>
        <begin position="8"/>
        <end position="62"/>
    </location>
</feature>
<protein>
    <submittedName>
        <fullName evidence="2">XRE family transcriptional regulator</fullName>
    </submittedName>
</protein>
<sequence>MTERKWSLAACRVNAKLTQKEAAGILKMSPATLNAHETGKISPKMEQIKKYAELYDVPVEIIDI</sequence>
<evidence type="ECO:0000313" key="2">
    <source>
        <dbReference type="EMBL" id="RGN86624.1"/>
    </source>
</evidence>
<gene>
    <name evidence="2" type="ORF">DXB38_11900</name>
</gene>
<comment type="caution">
    <text evidence="2">The sequence shown here is derived from an EMBL/GenBank/DDBJ whole genome shotgun (WGS) entry which is preliminary data.</text>
</comment>
<dbReference type="Gene3D" id="1.10.260.40">
    <property type="entry name" value="lambda repressor-like DNA-binding domains"/>
    <property type="match status" value="1"/>
</dbReference>
<dbReference type="Pfam" id="PF01381">
    <property type="entry name" value="HTH_3"/>
    <property type="match status" value="1"/>
</dbReference>
<evidence type="ECO:0000313" key="3">
    <source>
        <dbReference type="Proteomes" id="UP000261105"/>
    </source>
</evidence>
<dbReference type="CDD" id="cd00093">
    <property type="entry name" value="HTH_XRE"/>
    <property type="match status" value="1"/>
</dbReference>
<proteinExistence type="predicted"/>
<dbReference type="InterPro" id="IPR001387">
    <property type="entry name" value="Cro/C1-type_HTH"/>
</dbReference>
<dbReference type="EMBL" id="QSUZ01000017">
    <property type="protein sequence ID" value="RGN86624.1"/>
    <property type="molecule type" value="Genomic_DNA"/>
</dbReference>
<name>A0A3E5EDB1_9FIRM</name>
<evidence type="ECO:0000259" key="1">
    <source>
        <dbReference type="PROSITE" id="PS50943"/>
    </source>
</evidence>
<reference evidence="2 3" key="1">
    <citation type="submission" date="2018-08" db="EMBL/GenBank/DDBJ databases">
        <title>A genome reference for cultivated species of the human gut microbiota.</title>
        <authorList>
            <person name="Zou Y."/>
            <person name="Xue W."/>
            <person name="Luo G."/>
        </authorList>
    </citation>
    <scope>NUCLEOTIDE SEQUENCE [LARGE SCALE GENOMIC DNA]</scope>
    <source>
        <strain evidence="2 3">OM03-6</strain>
    </source>
</reference>
<dbReference type="PROSITE" id="PS50943">
    <property type="entry name" value="HTH_CROC1"/>
    <property type="match status" value="1"/>
</dbReference>
<dbReference type="Proteomes" id="UP000261105">
    <property type="component" value="Unassembled WGS sequence"/>
</dbReference>
<accession>A0A3E5EDB1</accession>
<dbReference type="SMART" id="SM00530">
    <property type="entry name" value="HTH_XRE"/>
    <property type="match status" value="1"/>
</dbReference>
<dbReference type="SUPFAM" id="SSF47413">
    <property type="entry name" value="lambda repressor-like DNA-binding domains"/>
    <property type="match status" value="1"/>
</dbReference>
<dbReference type="GO" id="GO:0003677">
    <property type="term" value="F:DNA binding"/>
    <property type="evidence" value="ECO:0007669"/>
    <property type="project" value="InterPro"/>
</dbReference>
<dbReference type="AlphaFoldDB" id="A0A3E5EDB1"/>